<reference evidence="2 3" key="1">
    <citation type="submission" date="2018-08" db="EMBL/GenBank/DDBJ databases">
        <title>Genomic Encyclopedia of Archaeal and Bacterial Type Strains, Phase II (KMG-II): from individual species to whole genera.</title>
        <authorList>
            <person name="Goeker M."/>
        </authorList>
    </citation>
    <scope>NUCLEOTIDE SEQUENCE [LARGE SCALE GENOMIC DNA]</scope>
    <source>
        <strain evidence="2 3">DSM 45791</strain>
    </source>
</reference>
<name>A0A3E0HZW3_9PSEU</name>
<evidence type="ECO:0000313" key="3">
    <source>
        <dbReference type="Proteomes" id="UP000256269"/>
    </source>
</evidence>
<gene>
    <name evidence="2" type="ORF">BCF44_103448</name>
</gene>
<organism evidence="2 3">
    <name type="scientific">Kutzneria buriramensis</name>
    <dbReference type="NCBI Taxonomy" id="1045776"/>
    <lineage>
        <taxon>Bacteria</taxon>
        <taxon>Bacillati</taxon>
        <taxon>Actinomycetota</taxon>
        <taxon>Actinomycetes</taxon>
        <taxon>Pseudonocardiales</taxon>
        <taxon>Pseudonocardiaceae</taxon>
        <taxon>Kutzneria</taxon>
    </lineage>
</organism>
<dbReference type="Proteomes" id="UP000256269">
    <property type="component" value="Unassembled WGS sequence"/>
</dbReference>
<dbReference type="InterPro" id="IPR007278">
    <property type="entry name" value="DUF397"/>
</dbReference>
<evidence type="ECO:0000259" key="1">
    <source>
        <dbReference type="Pfam" id="PF04149"/>
    </source>
</evidence>
<dbReference type="RefSeq" id="WP_211352972.1">
    <property type="nucleotide sequence ID" value="NZ_CP144375.1"/>
</dbReference>
<keyword evidence="3" id="KW-1185">Reference proteome</keyword>
<evidence type="ECO:0000313" key="2">
    <source>
        <dbReference type="EMBL" id="REH51999.1"/>
    </source>
</evidence>
<accession>A0A3E0HZW3</accession>
<proteinExistence type="predicted"/>
<feature type="domain" description="DUF397" evidence="1">
    <location>
        <begin position="8"/>
        <end position="61"/>
    </location>
</feature>
<protein>
    <submittedName>
        <fullName evidence="2">Uncharacterized protein DUF397</fullName>
    </submittedName>
</protein>
<comment type="caution">
    <text evidence="2">The sequence shown here is derived from an EMBL/GenBank/DDBJ whole genome shotgun (WGS) entry which is preliminary data.</text>
</comment>
<dbReference type="Pfam" id="PF04149">
    <property type="entry name" value="DUF397"/>
    <property type="match status" value="1"/>
</dbReference>
<sequence length="68" mass="7424">MIETQADLTWRKSSYSGPRDVCCVEIAFAGADTAVRDSKNPAGGSLLVGESSWRRFLTAARGEGFRRD</sequence>
<dbReference type="AlphaFoldDB" id="A0A3E0HZW3"/>
<dbReference type="EMBL" id="QUNO01000003">
    <property type="protein sequence ID" value="REH51999.1"/>
    <property type="molecule type" value="Genomic_DNA"/>
</dbReference>